<dbReference type="Proteomes" id="UP000037773">
    <property type="component" value="Unassembled WGS sequence"/>
</dbReference>
<dbReference type="AlphaFoldDB" id="A0A0M8QRS5"/>
<name>A0A0M8QRS5_9ACTN</name>
<proteinExistence type="predicted"/>
<dbReference type="EMBL" id="LGCN01000119">
    <property type="protein sequence ID" value="KOT40682.1"/>
    <property type="molecule type" value="Genomic_DNA"/>
</dbReference>
<reference evidence="1 2" key="1">
    <citation type="submission" date="2015-07" db="EMBL/GenBank/DDBJ databases">
        <authorList>
            <person name="Noorani M."/>
        </authorList>
    </citation>
    <scope>NUCLEOTIDE SEQUENCE [LARGE SCALE GENOMIC DNA]</scope>
    <source>
        <strain evidence="1 2">NRRL B-24567</strain>
    </source>
</reference>
<evidence type="ECO:0000313" key="2">
    <source>
        <dbReference type="Proteomes" id="UP000037773"/>
    </source>
</evidence>
<keyword evidence="2" id="KW-1185">Reference proteome</keyword>
<sequence length="97" mass="9836">MDHPARAERVTAGAVAVVEAGGPRQTGAQREGAAQGLLLRLRPVRVPAAGDGGAPVRSGYAPLVSRAMPRGRAHGATPVAAVTTHRAVSLVVLMRAS</sequence>
<accession>A0A0M8QRS5</accession>
<protein>
    <submittedName>
        <fullName evidence="1">Uncharacterized protein</fullName>
    </submittedName>
</protein>
<organism evidence="1 2">
    <name type="scientific">Streptomyces caelestis</name>
    <dbReference type="NCBI Taxonomy" id="36816"/>
    <lineage>
        <taxon>Bacteria</taxon>
        <taxon>Bacillati</taxon>
        <taxon>Actinomycetota</taxon>
        <taxon>Actinomycetes</taxon>
        <taxon>Kitasatosporales</taxon>
        <taxon>Streptomycetaceae</taxon>
        <taxon>Streptomyces</taxon>
    </lineage>
</organism>
<gene>
    <name evidence="1" type="ORF">ADK41_10945</name>
</gene>
<comment type="caution">
    <text evidence="1">The sequence shown here is derived from an EMBL/GenBank/DDBJ whole genome shotgun (WGS) entry which is preliminary data.</text>
</comment>
<evidence type="ECO:0000313" key="1">
    <source>
        <dbReference type="EMBL" id="KOT40682.1"/>
    </source>
</evidence>